<reference evidence="1 2" key="1">
    <citation type="journal article" date="2011" name="Genome Biol.">
        <title>Comparative genome sequence analysis underscores mycoparasitism as the ancestral life style of Trichoderma.</title>
        <authorList>
            <person name="Kubicek C.P."/>
            <person name="Herrera-Estrella A."/>
            <person name="Seidl-Seiboth V."/>
            <person name="Martinez D.A."/>
            <person name="Druzhinina I.S."/>
            <person name="Thon M."/>
            <person name="Zeilinger S."/>
            <person name="Casas-Flores S."/>
            <person name="Horwitz B.A."/>
            <person name="Mukherjee P.K."/>
            <person name="Mukherjee M."/>
            <person name="Kredics L."/>
            <person name="Alcaraz L.D."/>
            <person name="Aerts A."/>
            <person name="Antal Z."/>
            <person name="Atanasova L."/>
            <person name="Cervantes-Badillo M.G."/>
            <person name="Challacombe J."/>
            <person name="Chertkov O."/>
            <person name="McCluskey K."/>
            <person name="Coulpier F."/>
            <person name="Deshpande N."/>
            <person name="von Doehren H."/>
            <person name="Ebbole D.J."/>
            <person name="Esquivel-Naranjo E.U."/>
            <person name="Fekete E."/>
            <person name="Flipphi M."/>
            <person name="Glaser F."/>
            <person name="Gomez-Rodriguez E.Y."/>
            <person name="Gruber S."/>
            <person name="Han C."/>
            <person name="Henrissat B."/>
            <person name="Hermosa R."/>
            <person name="Hernandez-Onate M."/>
            <person name="Karaffa L."/>
            <person name="Kosti I."/>
            <person name="Le Crom S."/>
            <person name="Lindquist E."/>
            <person name="Lucas S."/>
            <person name="Luebeck M."/>
            <person name="Luebeck P.S."/>
            <person name="Margeot A."/>
            <person name="Metz B."/>
            <person name="Misra M."/>
            <person name="Nevalainen H."/>
            <person name="Omann M."/>
            <person name="Packer N."/>
            <person name="Perrone G."/>
            <person name="Uresti-Rivera E.E."/>
            <person name="Salamov A."/>
            <person name="Schmoll M."/>
            <person name="Seiboth B."/>
            <person name="Shapiro H."/>
            <person name="Sukno S."/>
            <person name="Tamayo-Ramos J.A."/>
            <person name="Tisch D."/>
            <person name="Wiest A."/>
            <person name="Wilkinson H.H."/>
            <person name="Zhang M."/>
            <person name="Coutinho P.M."/>
            <person name="Kenerley C.M."/>
            <person name="Monte E."/>
            <person name="Baker S.E."/>
            <person name="Grigoriev I.V."/>
        </authorList>
    </citation>
    <scope>NUCLEOTIDE SEQUENCE [LARGE SCALE GENOMIC DNA]</scope>
    <source>
        <strain evidence="2">Gv29-8 / FGSC 10586</strain>
    </source>
</reference>
<dbReference type="Proteomes" id="UP000007115">
    <property type="component" value="Unassembled WGS sequence"/>
</dbReference>
<dbReference type="RefSeq" id="XP_013953467.1">
    <property type="nucleotide sequence ID" value="XM_014097992.1"/>
</dbReference>
<organism evidence="1 2">
    <name type="scientific">Hypocrea virens (strain Gv29-8 / FGSC 10586)</name>
    <name type="common">Gliocladium virens</name>
    <name type="synonym">Trichoderma virens</name>
    <dbReference type="NCBI Taxonomy" id="413071"/>
    <lineage>
        <taxon>Eukaryota</taxon>
        <taxon>Fungi</taxon>
        <taxon>Dikarya</taxon>
        <taxon>Ascomycota</taxon>
        <taxon>Pezizomycotina</taxon>
        <taxon>Sordariomycetes</taxon>
        <taxon>Hypocreomycetidae</taxon>
        <taxon>Hypocreales</taxon>
        <taxon>Hypocreaceae</taxon>
        <taxon>Trichoderma</taxon>
    </lineage>
</organism>
<dbReference type="VEuPathDB" id="FungiDB:TRIVIDRAFT_204009"/>
<dbReference type="EMBL" id="ABDF02000084">
    <property type="protein sequence ID" value="EHK19269.1"/>
    <property type="molecule type" value="Genomic_DNA"/>
</dbReference>
<protein>
    <submittedName>
        <fullName evidence="1">Uncharacterized protein</fullName>
    </submittedName>
</protein>
<name>G9N2F8_HYPVG</name>
<dbReference type="GeneID" id="25790276"/>
<dbReference type="InParanoid" id="G9N2F8"/>
<sequence>MSALLFSPLVMGLAGPAVLTTLGTLFKTALDNGLPLDPHIAFGMQLLGTALKDKRPKLANGLAGLGIDILRYTLELQHNKDRKAIARRLSKVVVSGLNDAVKSGFRDQVVIIIEGQSRIFSDAIRMGDEQATSTIAQVGIILLMDSIEDSPAELQPSWSITQYLSRIMVLELDRGLLTTRPLVERCMDTIMEEFFTDFTKEKNNKNGVSLIKAVIEMIKMAVSEKKMDIFKMFAMSIARTQERALAEGKENKVWFVLREVLTAVSSAIKNLKMRDALAISEWIQELLTAAINTDARELMGIISESWLTKIDEITQQDGHTQVAQDLMKPWAEKSCNTKATWKTTIELLSGVRPSRLESLTKADLAGRMSLWWVNALQVLIDEGSEDQIESIIRGTMNQEGAPSVSINLLLTSIKMDKVQVTRCLAGCWAWALEDEIERNHDKTAEGMLNTARRSYREALARGDREEAGLLLDAAHEIWKVGQVDAAVQGVLQSAEWIEMIDD</sequence>
<accession>G9N2F8</accession>
<dbReference type="HOGENOM" id="CLU_542971_0_0_1"/>
<gene>
    <name evidence="1" type="ORF">TRIVIDRAFT_204009</name>
</gene>
<dbReference type="AlphaFoldDB" id="G9N2F8"/>
<comment type="caution">
    <text evidence="1">The sequence shown here is derived from an EMBL/GenBank/DDBJ whole genome shotgun (WGS) entry which is preliminary data.</text>
</comment>
<evidence type="ECO:0000313" key="1">
    <source>
        <dbReference type="EMBL" id="EHK19269.1"/>
    </source>
</evidence>
<evidence type="ECO:0000313" key="2">
    <source>
        <dbReference type="Proteomes" id="UP000007115"/>
    </source>
</evidence>
<keyword evidence="2" id="KW-1185">Reference proteome</keyword>
<proteinExistence type="predicted"/>